<protein>
    <submittedName>
        <fullName evidence="2">Uncharacterized protein</fullName>
    </submittedName>
</protein>
<dbReference type="AlphaFoldDB" id="A0A4Y2VBW9"/>
<evidence type="ECO:0000313" key="2">
    <source>
        <dbReference type="EMBL" id="GBO22749.1"/>
    </source>
</evidence>
<comment type="caution">
    <text evidence="2">The sequence shown here is derived from an EMBL/GenBank/DDBJ whole genome shotgun (WGS) entry which is preliminary data.</text>
</comment>
<evidence type="ECO:0000313" key="3">
    <source>
        <dbReference type="Proteomes" id="UP000499080"/>
    </source>
</evidence>
<organism evidence="2 3">
    <name type="scientific">Araneus ventricosus</name>
    <name type="common">Orbweaver spider</name>
    <name type="synonym">Epeira ventricosa</name>
    <dbReference type="NCBI Taxonomy" id="182803"/>
    <lineage>
        <taxon>Eukaryota</taxon>
        <taxon>Metazoa</taxon>
        <taxon>Ecdysozoa</taxon>
        <taxon>Arthropoda</taxon>
        <taxon>Chelicerata</taxon>
        <taxon>Arachnida</taxon>
        <taxon>Araneae</taxon>
        <taxon>Araneomorphae</taxon>
        <taxon>Entelegynae</taxon>
        <taxon>Araneoidea</taxon>
        <taxon>Araneidae</taxon>
        <taxon>Araneus</taxon>
    </lineage>
</organism>
<reference evidence="2 3" key="1">
    <citation type="journal article" date="2019" name="Sci. Rep.">
        <title>Orb-weaving spider Araneus ventricosus genome elucidates the spidroin gene catalogue.</title>
        <authorList>
            <person name="Kono N."/>
            <person name="Nakamura H."/>
            <person name="Ohtoshi R."/>
            <person name="Moran D.A.P."/>
            <person name="Shinohara A."/>
            <person name="Yoshida Y."/>
            <person name="Fujiwara M."/>
            <person name="Mori M."/>
            <person name="Tomita M."/>
            <person name="Arakawa K."/>
        </authorList>
    </citation>
    <scope>NUCLEOTIDE SEQUENCE [LARGE SCALE GENOMIC DNA]</scope>
</reference>
<accession>A0A4Y2VBW9</accession>
<feature type="region of interest" description="Disordered" evidence="1">
    <location>
        <begin position="66"/>
        <end position="96"/>
    </location>
</feature>
<evidence type="ECO:0000256" key="1">
    <source>
        <dbReference type="SAM" id="MobiDB-lite"/>
    </source>
</evidence>
<keyword evidence="3" id="KW-1185">Reference proteome</keyword>
<feature type="region of interest" description="Disordered" evidence="1">
    <location>
        <begin position="30"/>
        <end position="49"/>
    </location>
</feature>
<proteinExistence type="predicted"/>
<name>A0A4Y2VBW9_ARAVE</name>
<gene>
    <name evidence="2" type="ORF">AVEN_217230_1</name>
</gene>
<dbReference type="Proteomes" id="UP000499080">
    <property type="component" value="Unassembled WGS sequence"/>
</dbReference>
<sequence>MFFKTRNSKELIDLLSSNICNWEEALDLTKKNNAKNQRNHHASEDRIPNDEFQNLNKRLHKILTPRWPSGKVSTSGLEVQTPDSTEDPPCMGPVAR</sequence>
<feature type="compositionally biased region" description="Polar residues" evidence="1">
    <location>
        <begin position="71"/>
        <end position="83"/>
    </location>
</feature>
<dbReference type="EMBL" id="BGPR01045808">
    <property type="protein sequence ID" value="GBO22749.1"/>
    <property type="molecule type" value="Genomic_DNA"/>
</dbReference>